<accession>A0A5B0SES1</accession>
<evidence type="ECO:0000313" key="2">
    <source>
        <dbReference type="EMBL" id="KAA1136621.1"/>
    </source>
</evidence>
<evidence type="ECO:0000256" key="1">
    <source>
        <dbReference type="SAM" id="SignalP"/>
    </source>
</evidence>
<sequence>MNMFFSSFVILSLLSLSHVSSGPSIANPTSYTRAGPNDPLIVNGSQQCQNCGIYGT</sequence>
<keyword evidence="1" id="KW-0732">Signal</keyword>
<comment type="caution">
    <text evidence="2">The sequence shown here is derived from an EMBL/GenBank/DDBJ whole genome shotgun (WGS) entry which is preliminary data.</text>
</comment>
<feature type="chain" id="PRO_5023032879" evidence="1">
    <location>
        <begin position="22"/>
        <end position="56"/>
    </location>
</feature>
<gene>
    <name evidence="2" type="ORF">PGTUg99_036423</name>
</gene>
<dbReference type="EMBL" id="VDEP01000035">
    <property type="protein sequence ID" value="KAA1136621.1"/>
    <property type="molecule type" value="Genomic_DNA"/>
</dbReference>
<dbReference type="AlphaFoldDB" id="A0A5B0SES1"/>
<name>A0A5B0SES1_PUCGR</name>
<protein>
    <submittedName>
        <fullName evidence="2">Uncharacterized protein</fullName>
    </submittedName>
</protein>
<reference evidence="2 3" key="1">
    <citation type="submission" date="2019-05" db="EMBL/GenBank/DDBJ databases">
        <title>Emergence of the Ug99 lineage of the wheat stem rust pathogen through somatic hybridization.</title>
        <authorList>
            <person name="Li F."/>
            <person name="Upadhyaya N.M."/>
            <person name="Sperschneider J."/>
            <person name="Matny O."/>
            <person name="Nguyen-Phuc H."/>
            <person name="Mago R."/>
            <person name="Raley C."/>
            <person name="Miller M.E."/>
            <person name="Silverstein K.A.T."/>
            <person name="Henningsen E."/>
            <person name="Hirsch C.D."/>
            <person name="Visser B."/>
            <person name="Pretorius Z.A."/>
            <person name="Steffenson B.J."/>
            <person name="Schwessinger B."/>
            <person name="Dodds P.N."/>
            <person name="Figueroa M."/>
        </authorList>
    </citation>
    <scope>NUCLEOTIDE SEQUENCE [LARGE SCALE GENOMIC DNA]</scope>
    <source>
        <strain evidence="2 3">Ug99</strain>
    </source>
</reference>
<evidence type="ECO:0000313" key="3">
    <source>
        <dbReference type="Proteomes" id="UP000325313"/>
    </source>
</evidence>
<feature type="signal peptide" evidence="1">
    <location>
        <begin position="1"/>
        <end position="21"/>
    </location>
</feature>
<dbReference type="Proteomes" id="UP000325313">
    <property type="component" value="Unassembled WGS sequence"/>
</dbReference>
<proteinExistence type="predicted"/>
<organism evidence="2 3">
    <name type="scientific">Puccinia graminis f. sp. tritici</name>
    <dbReference type="NCBI Taxonomy" id="56615"/>
    <lineage>
        <taxon>Eukaryota</taxon>
        <taxon>Fungi</taxon>
        <taxon>Dikarya</taxon>
        <taxon>Basidiomycota</taxon>
        <taxon>Pucciniomycotina</taxon>
        <taxon>Pucciniomycetes</taxon>
        <taxon>Pucciniales</taxon>
        <taxon>Pucciniaceae</taxon>
        <taxon>Puccinia</taxon>
    </lineage>
</organism>